<accession>A0ACB9GJ31</accession>
<name>A0ACB9GJ31_CICIN</name>
<comment type="caution">
    <text evidence="1">The sequence shown here is derived from an EMBL/GenBank/DDBJ whole genome shotgun (WGS) entry which is preliminary data.</text>
</comment>
<dbReference type="Proteomes" id="UP001055811">
    <property type="component" value="Linkage Group LG02"/>
</dbReference>
<reference evidence="1 2" key="2">
    <citation type="journal article" date="2022" name="Mol. Ecol. Resour.">
        <title>The genomes of chicory, endive, great burdock and yacon provide insights into Asteraceae paleo-polyploidization history and plant inulin production.</title>
        <authorList>
            <person name="Fan W."/>
            <person name="Wang S."/>
            <person name="Wang H."/>
            <person name="Wang A."/>
            <person name="Jiang F."/>
            <person name="Liu H."/>
            <person name="Zhao H."/>
            <person name="Xu D."/>
            <person name="Zhang Y."/>
        </authorList>
    </citation>
    <scope>NUCLEOTIDE SEQUENCE [LARGE SCALE GENOMIC DNA]</scope>
    <source>
        <strain evidence="2">cv. Punajuju</strain>
        <tissue evidence="1">Leaves</tissue>
    </source>
</reference>
<organism evidence="1 2">
    <name type="scientific">Cichorium intybus</name>
    <name type="common">Chicory</name>
    <dbReference type="NCBI Taxonomy" id="13427"/>
    <lineage>
        <taxon>Eukaryota</taxon>
        <taxon>Viridiplantae</taxon>
        <taxon>Streptophyta</taxon>
        <taxon>Embryophyta</taxon>
        <taxon>Tracheophyta</taxon>
        <taxon>Spermatophyta</taxon>
        <taxon>Magnoliopsida</taxon>
        <taxon>eudicotyledons</taxon>
        <taxon>Gunneridae</taxon>
        <taxon>Pentapetalae</taxon>
        <taxon>asterids</taxon>
        <taxon>campanulids</taxon>
        <taxon>Asterales</taxon>
        <taxon>Asteraceae</taxon>
        <taxon>Cichorioideae</taxon>
        <taxon>Cichorieae</taxon>
        <taxon>Cichoriinae</taxon>
        <taxon>Cichorium</taxon>
    </lineage>
</organism>
<evidence type="ECO:0000313" key="1">
    <source>
        <dbReference type="EMBL" id="KAI3783011.1"/>
    </source>
</evidence>
<sequence>MINRKTVSAHLCLSHLSSEREGRSGQIPKICRGRCRLSSASREQIWMQLPAPKRGEIVRQIGDALRGNLQYLCRLLSLEMGKILPEGIREVQLWNPLGVLGVITSFSFPYAVLGCEDVETSALGTWVSRFASSKVEKGADLAGMSTIIGILDQCLSISRRLVFELPSIFASYAFRWEWQKVLLSELF</sequence>
<protein>
    <submittedName>
        <fullName evidence="1">Uncharacterized protein</fullName>
    </submittedName>
</protein>
<keyword evidence="2" id="KW-1185">Reference proteome</keyword>
<dbReference type="EMBL" id="CM042010">
    <property type="protein sequence ID" value="KAI3783011.1"/>
    <property type="molecule type" value="Genomic_DNA"/>
</dbReference>
<proteinExistence type="predicted"/>
<evidence type="ECO:0000313" key="2">
    <source>
        <dbReference type="Proteomes" id="UP001055811"/>
    </source>
</evidence>
<reference evidence="2" key="1">
    <citation type="journal article" date="2022" name="Mol. Ecol. Resour.">
        <title>The genomes of chicory, endive, great burdock and yacon provide insights into Asteraceae palaeo-polyploidization history and plant inulin production.</title>
        <authorList>
            <person name="Fan W."/>
            <person name="Wang S."/>
            <person name="Wang H."/>
            <person name="Wang A."/>
            <person name="Jiang F."/>
            <person name="Liu H."/>
            <person name="Zhao H."/>
            <person name="Xu D."/>
            <person name="Zhang Y."/>
        </authorList>
    </citation>
    <scope>NUCLEOTIDE SEQUENCE [LARGE SCALE GENOMIC DNA]</scope>
    <source>
        <strain evidence="2">cv. Punajuju</strain>
    </source>
</reference>
<gene>
    <name evidence="1" type="ORF">L2E82_13073</name>
</gene>